<organism evidence="2 3">
    <name type="scientific">Hibiscus sabdariffa</name>
    <name type="common">roselle</name>
    <dbReference type="NCBI Taxonomy" id="183260"/>
    <lineage>
        <taxon>Eukaryota</taxon>
        <taxon>Viridiplantae</taxon>
        <taxon>Streptophyta</taxon>
        <taxon>Embryophyta</taxon>
        <taxon>Tracheophyta</taxon>
        <taxon>Spermatophyta</taxon>
        <taxon>Magnoliopsida</taxon>
        <taxon>eudicotyledons</taxon>
        <taxon>Gunneridae</taxon>
        <taxon>Pentapetalae</taxon>
        <taxon>rosids</taxon>
        <taxon>malvids</taxon>
        <taxon>Malvales</taxon>
        <taxon>Malvaceae</taxon>
        <taxon>Malvoideae</taxon>
        <taxon>Hibiscus</taxon>
    </lineage>
</organism>
<evidence type="ECO:0000313" key="2">
    <source>
        <dbReference type="EMBL" id="KAK8556261.1"/>
    </source>
</evidence>
<protein>
    <submittedName>
        <fullName evidence="2">Uncharacterized protein</fullName>
    </submittedName>
</protein>
<reference evidence="2 3" key="1">
    <citation type="journal article" date="2024" name="G3 (Bethesda)">
        <title>Genome assembly of Hibiscus sabdariffa L. provides insights into metabolisms of medicinal natural products.</title>
        <authorList>
            <person name="Kim T."/>
        </authorList>
    </citation>
    <scope>NUCLEOTIDE SEQUENCE [LARGE SCALE GENOMIC DNA]</scope>
    <source>
        <strain evidence="2">TK-2024</strain>
        <tissue evidence="2">Old leaves</tissue>
    </source>
</reference>
<gene>
    <name evidence="2" type="ORF">V6N12_002671</name>
</gene>
<evidence type="ECO:0000256" key="1">
    <source>
        <dbReference type="SAM" id="MobiDB-lite"/>
    </source>
</evidence>
<evidence type="ECO:0000313" key="3">
    <source>
        <dbReference type="Proteomes" id="UP001472677"/>
    </source>
</evidence>
<accession>A0ABR2E9N2</accession>
<name>A0ABR2E9N2_9ROSI</name>
<keyword evidence="3" id="KW-1185">Reference proteome</keyword>
<sequence>MTDPTLGDGTSPGKLPEPGLCGHVHPEKGIAARGTSLVTACSETTAMDATLTHGVDLDGNMDDSVLVDNNRLGDDGRTAAKNQISSNQGIGISDVSLSKVSFRYTVVGRTKTGSVVSEIPELDVLIGDDDVRMSVLRKEGNRVVNGVMDRAMAGNRFDALHVEDGELGNQGTASARVNTTSISMNFQQTSIGLNQDNGRGKVKTLKLDKSELGKEVVVVHGGSGGDQGTSGSPTKDVGQRSGSYGEVRDVQNHGFSEGQVRQVPELASGAVVPVPVSLHPSKNKVVQVTNKIDFGEQAVSLEENIAAYGELALMEQIKERRVTKVKGSARKSSYPQRKATIVRSENQPASKVNVEGWIGELTWDLPDPGELAMRDSIDIAYTQEVLDGEVRWRSNLPFAGDGLSK</sequence>
<dbReference type="Proteomes" id="UP001472677">
    <property type="component" value="Unassembled WGS sequence"/>
</dbReference>
<dbReference type="EMBL" id="JBBPBM010000017">
    <property type="protein sequence ID" value="KAK8556261.1"/>
    <property type="molecule type" value="Genomic_DNA"/>
</dbReference>
<comment type="caution">
    <text evidence="2">The sequence shown here is derived from an EMBL/GenBank/DDBJ whole genome shotgun (WGS) entry which is preliminary data.</text>
</comment>
<proteinExistence type="predicted"/>
<feature type="region of interest" description="Disordered" evidence="1">
    <location>
        <begin position="220"/>
        <end position="244"/>
    </location>
</feature>